<evidence type="ECO:0000256" key="5">
    <source>
        <dbReference type="ARBA" id="ARBA00015938"/>
    </source>
</evidence>
<accession>K6GLF8</accession>
<dbReference type="PIRSF" id="PIRSF006337">
    <property type="entry name" value="Trehalose_TreZ"/>
    <property type="match status" value="1"/>
</dbReference>
<dbReference type="Pfam" id="PF11941">
    <property type="entry name" value="DUF3459"/>
    <property type="match status" value="1"/>
</dbReference>
<organism evidence="19 20">
    <name type="scientific">Solidesulfovibrio magneticus str. Maddingley MBC34</name>
    <dbReference type="NCBI Taxonomy" id="1206767"/>
    <lineage>
        <taxon>Bacteria</taxon>
        <taxon>Pseudomonadati</taxon>
        <taxon>Thermodesulfobacteriota</taxon>
        <taxon>Desulfovibrionia</taxon>
        <taxon>Desulfovibrionales</taxon>
        <taxon>Desulfovibrionaceae</taxon>
        <taxon>Solidesulfovibrio</taxon>
    </lineage>
</organism>
<dbReference type="Pfam" id="PF02922">
    <property type="entry name" value="CBM_48"/>
    <property type="match status" value="1"/>
</dbReference>
<evidence type="ECO:0000256" key="2">
    <source>
        <dbReference type="ARBA" id="ARBA00005199"/>
    </source>
</evidence>
<feature type="domain" description="Glycosyl hydrolase family 13 catalytic" evidence="18">
    <location>
        <begin position="123"/>
        <end position="470"/>
    </location>
</feature>
<dbReference type="AlphaFoldDB" id="K6GLF8"/>
<proteinExistence type="inferred from homology"/>
<dbReference type="InterPro" id="IPR044901">
    <property type="entry name" value="Trehalose_TreZ_E-set_sf"/>
</dbReference>
<dbReference type="InterPro" id="IPR014756">
    <property type="entry name" value="Ig_E-set"/>
</dbReference>
<name>K6GLF8_9BACT</name>
<evidence type="ECO:0000256" key="14">
    <source>
        <dbReference type="PIRNR" id="PIRNR006337"/>
    </source>
</evidence>
<feature type="active site" description="Proton donor" evidence="15">
    <location>
        <position position="305"/>
    </location>
</feature>
<evidence type="ECO:0000256" key="12">
    <source>
        <dbReference type="ARBA" id="ARBA00034013"/>
    </source>
</evidence>
<keyword evidence="7 14" id="KW-0378">Hydrolase</keyword>
<keyword evidence="9 14" id="KW-0326">Glycosidase</keyword>
<comment type="subcellular location">
    <subcellularLocation>
        <location evidence="1 15">Cytoplasm</location>
    </subcellularLocation>
</comment>
<evidence type="ECO:0000256" key="13">
    <source>
        <dbReference type="NCBIfam" id="TIGR02402"/>
    </source>
</evidence>
<comment type="pathway">
    <text evidence="2 14">Glycan biosynthesis; trehalose biosynthesis.</text>
</comment>
<dbReference type="InterPro" id="IPR004193">
    <property type="entry name" value="Glyco_hydro_13_N"/>
</dbReference>
<dbReference type="InterPro" id="IPR022567">
    <property type="entry name" value="DUF3459"/>
</dbReference>
<evidence type="ECO:0000256" key="3">
    <source>
        <dbReference type="ARBA" id="ARBA00008061"/>
    </source>
</evidence>
<feature type="active site" description="Nucleophile" evidence="15">
    <location>
        <position position="270"/>
    </location>
</feature>
<dbReference type="InterPro" id="IPR013783">
    <property type="entry name" value="Ig-like_fold"/>
</dbReference>
<evidence type="ECO:0000256" key="11">
    <source>
        <dbReference type="ARBA" id="ARBA00033284"/>
    </source>
</evidence>
<dbReference type="Gene3D" id="2.60.40.10">
    <property type="entry name" value="Immunoglobulins"/>
    <property type="match status" value="1"/>
</dbReference>
<gene>
    <name evidence="19" type="ORF">B193_3462</name>
</gene>
<dbReference type="EMBL" id="ALAO01000333">
    <property type="protein sequence ID" value="EKO37856.1"/>
    <property type="molecule type" value="Genomic_DNA"/>
</dbReference>
<dbReference type="Pfam" id="PF00128">
    <property type="entry name" value="Alpha-amylase"/>
    <property type="match status" value="1"/>
</dbReference>
<dbReference type="SMART" id="SM00642">
    <property type="entry name" value="Aamy"/>
    <property type="match status" value="1"/>
</dbReference>
<feature type="region of interest" description="Disordered" evidence="17">
    <location>
        <begin position="597"/>
        <end position="631"/>
    </location>
</feature>
<dbReference type="InterPro" id="IPR012768">
    <property type="entry name" value="Trehalose_TreZ"/>
</dbReference>
<evidence type="ECO:0000256" key="1">
    <source>
        <dbReference type="ARBA" id="ARBA00004496"/>
    </source>
</evidence>
<keyword evidence="8" id="KW-0119">Carbohydrate metabolism</keyword>
<dbReference type="GO" id="GO:0033942">
    <property type="term" value="F:4-alpha-D-(1-&gt;4)-alpha-D-glucanotrehalose trehalohydrolase activity"/>
    <property type="evidence" value="ECO:0007669"/>
    <property type="project" value="UniProtKB-EC"/>
</dbReference>
<sequence length="631" mass="69530">MNAMPLRRFPVGAEILPDGGVHFRLWAPRHSSVAVVLESGPGAPRDIPMEPQADGYHAVLVPQACAGLRYRFRLGGQDTFPDPVSRFQPDGPHGPSQVVDPAAFPWRDALWPGVGIEGQVIYEMHIGTFTQEGDWDAARRELAELAACGVTVIELMPVADFPGRFGWGYDGVGLFAPVALYGEPDDMRRFVDEAHARGLGVILDVVYNHLGPSGNYLGQFSEAYFTDKYANEWGQALNFDGPHSGPVREFFLANAAFWIAEHHLDGLRLDATQQIFDDSPEYIVTAIARQVRQAAGGRKTILVAENEPQDANLARPAADGGNGLDGLWNDDFHHAATVALTGRREAYYSDYAGTAQELLSMLKYGYLYQGQHYGWQKQRRGTPCLDLPPARFVLYLQNHDQIANSGRGERLAFLTCPGRLRAMTALLLLAPGTPMLFQGQEFGASAPFHFFSDHEPELAGLVRKGRAMFLRQFPSLATREMRAYAPDPGDPAVFARCKLDLRERLSHRPIYDLHKDLLRLRRDDAVFGVQKRGGLDGSALAEDCLLLRFFGQGGDDRLLLVNLGRDLRLTSVPEPLLAPPAGQAWRLLWSSENPRYGGTGTPPLEGKDGWRIPGQTAVALGPVPKEKPSHA</sequence>
<dbReference type="SUPFAM" id="SSF51445">
    <property type="entry name" value="(Trans)glycosidases"/>
    <property type="match status" value="1"/>
</dbReference>
<dbReference type="CDD" id="cd11325">
    <property type="entry name" value="AmyAc_GTHase"/>
    <property type="match status" value="1"/>
</dbReference>
<dbReference type="GO" id="GO:0005737">
    <property type="term" value="C:cytoplasm"/>
    <property type="evidence" value="ECO:0007669"/>
    <property type="project" value="UniProtKB-SubCell"/>
</dbReference>
<dbReference type="Gene3D" id="3.20.20.80">
    <property type="entry name" value="Glycosidases"/>
    <property type="match status" value="1"/>
</dbReference>
<evidence type="ECO:0000256" key="17">
    <source>
        <dbReference type="SAM" id="MobiDB-lite"/>
    </source>
</evidence>
<evidence type="ECO:0000313" key="19">
    <source>
        <dbReference type="EMBL" id="EKO37856.1"/>
    </source>
</evidence>
<evidence type="ECO:0000256" key="9">
    <source>
        <dbReference type="ARBA" id="ARBA00023295"/>
    </source>
</evidence>
<dbReference type="Proteomes" id="UP000006272">
    <property type="component" value="Unassembled WGS sequence"/>
</dbReference>
<reference evidence="19 20" key="1">
    <citation type="submission" date="2012-07" db="EMBL/GenBank/DDBJ databases">
        <title>Draft genome sequence of Desulfovibrio magneticus str. Maddingley MBC34 obtained from a metagenomic sequence of a methanogenic enrichment isolated from coal-seam formation water in Victoria, Australia.</title>
        <authorList>
            <person name="Greenfield P."/>
            <person name="Hendry P."/>
            <person name="Li D."/>
            <person name="Rosewarne C.P."/>
            <person name="Tran-Dinh N."/>
            <person name="Elbourne L.D.H."/>
            <person name="Paulsen I.T."/>
            <person name="Midgley D.J."/>
        </authorList>
    </citation>
    <scope>NUCLEOTIDE SEQUENCE [LARGE SCALE GENOMIC DNA]</scope>
    <source>
        <strain evidence="20">Maddingley MBC34</strain>
    </source>
</reference>
<keyword evidence="6" id="KW-0963">Cytoplasm</keyword>
<dbReference type="PATRIC" id="fig|1206767.3.peg.3388"/>
<evidence type="ECO:0000256" key="7">
    <source>
        <dbReference type="ARBA" id="ARBA00022801"/>
    </source>
</evidence>
<dbReference type="GO" id="GO:0005992">
    <property type="term" value="P:trehalose biosynthetic process"/>
    <property type="evidence" value="ECO:0007669"/>
    <property type="project" value="UniProtKB-UniRule"/>
</dbReference>
<dbReference type="InterPro" id="IPR006047">
    <property type="entry name" value="GH13_cat_dom"/>
</dbReference>
<evidence type="ECO:0000256" key="6">
    <source>
        <dbReference type="ARBA" id="ARBA00022490"/>
    </source>
</evidence>
<feature type="site" description="Transition state stabilizer" evidence="16">
    <location>
        <position position="400"/>
    </location>
</feature>
<evidence type="ECO:0000256" key="10">
    <source>
        <dbReference type="ARBA" id="ARBA00032057"/>
    </source>
</evidence>
<dbReference type="PANTHER" id="PTHR43651">
    <property type="entry name" value="1,4-ALPHA-GLUCAN-BRANCHING ENZYME"/>
    <property type="match status" value="1"/>
</dbReference>
<comment type="similarity">
    <text evidence="3 14">Belongs to the glycosyl hydrolase 13 family.</text>
</comment>
<dbReference type="EC" id="3.2.1.141" evidence="4 13"/>
<dbReference type="Gene3D" id="1.10.10.760">
    <property type="entry name" value="E-set domains of sugar-utilizing enzymes"/>
    <property type="match status" value="1"/>
</dbReference>
<evidence type="ECO:0000313" key="20">
    <source>
        <dbReference type="Proteomes" id="UP000006272"/>
    </source>
</evidence>
<dbReference type="CDD" id="cd02853">
    <property type="entry name" value="E_set_MTHase_like_N"/>
    <property type="match status" value="1"/>
</dbReference>
<evidence type="ECO:0000256" key="8">
    <source>
        <dbReference type="ARBA" id="ARBA00023277"/>
    </source>
</evidence>
<evidence type="ECO:0000256" key="4">
    <source>
        <dbReference type="ARBA" id="ARBA00012268"/>
    </source>
</evidence>
<dbReference type="SUPFAM" id="SSF81296">
    <property type="entry name" value="E set domains"/>
    <property type="match status" value="1"/>
</dbReference>
<dbReference type="UniPathway" id="UPA00299"/>
<evidence type="ECO:0000256" key="15">
    <source>
        <dbReference type="PIRSR" id="PIRSR006337-1"/>
    </source>
</evidence>
<evidence type="ECO:0000259" key="18">
    <source>
        <dbReference type="SMART" id="SM00642"/>
    </source>
</evidence>
<dbReference type="PANTHER" id="PTHR43651:SF11">
    <property type="entry name" value="MALTO-OLIGOSYLTREHALOSE TREHALOHYDROLASE"/>
    <property type="match status" value="1"/>
</dbReference>
<dbReference type="NCBIfam" id="TIGR02402">
    <property type="entry name" value="trehalose_TreZ"/>
    <property type="match status" value="1"/>
</dbReference>
<comment type="caution">
    <text evidence="19">The sequence shown here is derived from an EMBL/GenBank/DDBJ whole genome shotgun (WGS) entry which is preliminary data.</text>
</comment>
<dbReference type="InterPro" id="IPR017853">
    <property type="entry name" value="GH"/>
</dbReference>
<protein>
    <recommendedName>
        <fullName evidence="5 13">Malto-oligosyltrehalose trehalohydrolase</fullName>
        <shortName evidence="14">MTHase</shortName>
        <ecNumber evidence="4 13">3.2.1.141</ecNumber>
    </recommendedName>
    <alternativeName>
        <fullName evidence="11 14">4-alpha-D-((1-&gt;4)-alpha-D-glucano)trehalose trehalohydrolase</fullName>
    </alternativeName>
    <alternativeName>
        <fullName evidence="10 14">Maltooligosyl trehalose trehalohydrolase</fullName>
    </alternativeName>
</protein>
<comment type="catalytic activity">
    <reaction evidence="12 14">
        <text>hydrolysis of (1-&gt;4)-alpha-D-glucosidic linkage in 4-alpha-D-[(1-&gt;4)-alpha-D-glucanosyl]n trehalose to yield trehalose and (1-&gt;4)-alpha-D-glucan.</text>
        <dbReference type="EC" id="3.2.1.141"/>
    </reaction>
</comment>
<evidence type="ECO:0000256" key="16">
    <source>
        <dbReference type="PIRSR" id="PIRSR006337-3"/>
    </source>
</evidence>